<feature type="transmembrane region" description="Helical" evidence="2">
    <location>
        <begin position="60"/>
        <end position="80"/>
    </location>
</feature>
<keyword evidence="2" id="KW-1133">Transmembrane helix</keyword>
<dbReference type="AlphaFoldDB" id="A0A930KHG3"/>
<protein>
    <submittedName>
        <fullName evidence="3">Uncharacterized protein</fullName>
    </submittedName>
</protein>
<organism evidence="3 4">
    <name type="scientific">Rothia dentocariosa</name>
    <dbReference type="NCBI Taxonomy" id="2047"/>
    <lineage>
        <taxon>Bacteria</taxon>
        <taxon>Bacillati</taxon>
        <taxon>Actinomycetota</taxon>
        <taxon>Actinomycetes</taxon>
        <taxon>Micrococcales</taxon>
        <taxon>Micrococcaceae</taxon>
        <taxon>Rothia</taxon>
    </lineage>
</organism>
<evidence type="ECO:0000256" key="2">
    <source>
        <dbReference type="SAM" id="Phobius"/>
    </source>
</evidence>
<feature type="region of interest" description="Disordered" evidence="1">
    <location>
        <begin position="22"/>
        <end position="52"/>
    </location>
</feature>
<dbReference type="Proteomes" id="UP000769484">
    <property type="component" value="Unassembled WGS sequence"/>
</dbReference>
<keyword evidence="2" id="KW-0472">Membrane</keyword>
<name>A0A930KHG3_9MICC</name>
<dbReference type="EMBL" id="JABZXJ010000122">
    <property type="protein sequence ID" value="MBF1650795.1"/>
    <property type="molecule type" value="Genomic_DNA"/>
</dbReference>
<reference evidence="3" key="1">
    <citation type="submission" date="2020-04" db="EMBL/GenBank/DDBJ databases">
        <title>Deep metagenomics examines the oral microbiome during advanced dental caries in children, revealing novel taxa and co-occurrences with host molecules.</title>
        <authorList>
            <person name="Baker J.L."/>
            <person name="Morton J.T."/>
            <person name="Dinis M."/>
            <person name="Alvarez R."/>
            <person name="Tran N.C."/>
            <person name="Knight R."/>
            <person name="Edlund A."/>
        </authorList>
    </citation>
    <scope>NUCLEOTIDE SEQUENCE</scope>
    <source>
        <strain evidence="3">JCVI_47_bin.4</strain>
    </source>
</reference>
<feature type="compositionally biased region" description="Polar residues" evidence="1">
    <location>
        <begin position="22"/>
        <end position="31"/>
    </location>
</feature>
<accession>A0A930KHG3</accession>
<comment type="caution">
    <text evidence="3">The sequence shown here is derived from an EMBL/GenBank/DDBJ whole genome shotgun (WGS) entry which is preliminary data.</text>
</comment>
<evidence type="ECO:0000313" key="4">
    <source>
        <dbReference type="Proteomes" id="UP000769484"/>
    </source>
</evidence>
<evidence type="ECO:0000313" key="3">
    <source>
        <dbReference type="EMBL" id="MBF1650795.1"/>
    </source>
</evidence>
<sequence>MSQLPQNNEAFDDNPEYAKLYQANNSVQPSADDTDDWEQHASEQPPDVQGAQDGKRAANFSLLFGALGPLTFFLGCWLIFHDLGESGLRVVFVAPVLNVLGIWLGFAARRRGTRAIGGLILNGLELCIFIGIVVLVTSLLNALSGIH</sequence>
<proteinExistence type="predicted"/>
<gene>
    <name evidence="3" type="ORF">HXO56_12110</name>
</gene>
<evidence type="ECO:0000256" key="1">
    <source>
        <dbReference type="SAM" id="MobiDB-lite"/>
    </source>
</evidence>
<feature type="transmembrane region" description="Helical" evidence="2">
    <location>
        <begin position="119"/>
        <end position="143"/>
    </location>
</feature>
<feature type="transmembrane region" description="Helical" evidence="2">
    <location>
        <begin position="86"/>
        <end position="107"/>
    </location>
</feature>
<keyword evidence="2" id="KW-0812">Transmembrane</keyword>